<organism evidence="2 3">
    <name type="scientific">Immersiella caudata</name>
    <dbReference type="NCBI Taxonomy" id="314043"/>
    <lineage>
        <taxon>Eukaryota</taxon>
        <taxon>Fungi</taxon>
        <taxon>Dikarya</taxon>
        <taxon>Ascomycota</taxon>
        <taxon>Pezizomycotina</taxon>
        <taxon>Sordariomycetes</taxon>
        <taxon>Sordariomycetidae</taxon>
        <taxon>Sordariales</taxon>
        <taxon>Lasiosphaeriaceae</taxon>
        <taxon>Immersiella</taxon>
    </lineage>
</organism>
<comment type="caution">
    <text evidence="2">The sequence shown here is derived from an EMBL/GenBank/DDBJ whole genome shotgun (WGS) entry which is preliminary data.</text>
</comment>
<dbReference type="EMBL" id="JAULSU010000001">
    <property type="protein sequence ID" value="KAK0631564.1"/>
    <property type="molecule type" value="Genomic_DNA"/>
</dbReference>
<protein>
    <recommendedName>
        <fullName evidence="1">DUF3669 domain-containing protein</fullName>
    </recommendedName>
</protein>
<keyword evidence="3" id="KW-1185">Reference proteome</keyword>
<reference evidence="2" key="1">
    <citation type="submission" date="2023-06" db="EMBL/GenBank/DDBJ databases">
        <title>Genome-scale phylogeny and comparative genomics of the fungal order Sordariales.</title>
        <authorList>
            <consortium name="Lawrence Berkeley National Laboratory"/>
            <person name="Hensen N."/>
            <person name="Bonometti L."/>
            <person name="Westerberg I."/>
            <person name="Brannstrom I.O."/>
            <person name="Guillou S."/>
            <person name="Cros-Aarteil S."/>
            <person name="Calhoun S."/>
            <person name="Haridas S."/>
            <person name="Kuo A."/>
            <person name="Mondo S."/>
            <person name="Pangilinan J."/>
            <person name="Riley R."/>
            <person name="Labutti K."/>
            <person name="Andreopoulos B."/>
            <person name="Lipzen A."/>
            <person name="Chen C."/>
            <person name="Yanf M."/>
            <person name="Daum C."/>
            <person name="Ng V."/>
            <person name="Clum A."/>
            <person name="Steindorff A."/>
            <person name="Ohm R."/>
            <person name="Martin F."/>
            <person name="Silar P."/>
            <person name="Natvig D."/>
            <person name="Lalanne C."/>
            <person name="Gautier V."/>
            <person name="Ament-Velasquez S.L."/>
            <person name="Kruys A."/>
            <person name="Hutchinson M.I."/>
            <person name="Powell A.J."/>
            <person name="Barry K."/>
            <person name="Miller A.N."/>
            <person name="Grigoriev I.V."/>
            <person name="Debuchy R."/>
            <person name="Gladieux P."/>
            <person name="Thoren M.H."/>
            <person name="Johannesson H."/>
        </authorList>
    </citation>
    <scope>NUCLEOTIDE SEQUENCE</scope>
    <source>
        <strain evidence="2">CBS 606.72</strain>
    </source>
</reference>
<sequence>SRRALAATDATDTSVDQSLAQAAMESMRLGERLEHEAVSETPEAILKRMLSVKTVVSTGSSFAQRQQAAIGSNTEFREIGTGSIGKVFEHPGTILVYKVPVADQPEKLWNNYLKHARVYESFEAMPPVDEQVVIPRCFFYTNPDDEAFWTQNLEWFPDLPLFPRVAHHVLCMERVFPLPLPIRNALIEKFCPPMYQQSAKKYEANKDCLIRPYLGRLKYGYGNYPGFSLRNFRLHADEIMDLGLDASELCTSMARALAVLHWHAKIDGEDIEFVIGSSPLKEKVVSVSKASELSTMAPYTSTYDRVQHNTLNFTKRVTSLWMLDFDACSDITMDSNGVDMAVKAFIGSNMYCPKPHNNNAFIASMWSLFSERYVEYSDYILE</sequence>
<proteinExistence type="predicted"/>
<name>A0AA40CBL2_9PEZI</name>
<accession>A0AA40CBL2</accession>
<evidence type="ECO:0000259" key="1">
    <source>
        <dbReference type="Pfam" id="PF12417"/>
    </source>
</evidence>
<feature type="domain" description="DUF3669" evidence="1">
    <location>
        <begin position="320"/>
        <end position="382"/>
    </location>
</feature>
<dbReference type="Proteomes" id="UP001175000">
    <property type="component" value="Unassembled WGS sequence"/>
</dbReference>
<dbReference type="AlphaFoldDB" id="A0AA40CBL2"/>
<dbReference type="Pfam" id="PF12417">
    <property type="entry name" value="DUF3669"/>
    <property type="match status" value="1"/>
</dbReference>
<dbReference type="PANTHER" id="PTHR40780">
    <property type="entry name" value="DUF3669 DOMAIN-CONTAINING PROTEIN"/>
    <property type="match status" value="1"/>
</dbReference>
<dbReference type="InterPro" id="IPR022137">
    <property type="entry name" value="Znf_prot_DUF3669"/>
</dbReference>
<feature type="non-terminal residue" evidence="2">
    <location>
        <position position="382"/>
    </location>
</feature>
<evidence type="ECO:0000313" key="2">
    <source>
        <dbReference type="EMBL" id="KAK0631564.1"/>
    </source>
</evidence>
<dbReference type="PANTHER" id="PTHR40780:SF2">
    <property type="entry name" value="DUF3669 DOMAIN-CONTAINING PROTEIN"/>
    <property type="match status" value="1"/>
</dbReference>
<evidence type="ECO:0000313" key="3">
    <source>
        <dbReference type="Proteomes" id="UP001175000"/>
    </source>
</evidence>
<gene>
    <name evidence="2" type="ORF">B0T14DRAFT_408802</name>
</gene>
<feature type="non-terminal residue" evidence="2">
    <location>
        <position position="1"/>
    </location>
</feature>